<dbReference type="Proteomes" id="UP000272942">
    <property type="component" value="Unassembled WGS sequence"/>
</dbReference>
<reference evidence="2 3" key="2">
    <citation type="submission" date="2018-11" db="EMBL/GenBank/DDBJ databases">
        <authorList>
            <consortium name="Pathogen Informatics"/>
        </authorList>
    </citation>
    <scope>NUCLEOTIDE SEQUENCE [LARGE SCALE GENOMIC DNA]</scope>
    <source>
        <strain evidence="2 3">Egypt</strain>
    </source>
</reference>
<evidence type="ECO:0000313" key="3">
    <source>
        <dbReference type="Proteomes" id="UP000272942"/>
    </source>
</evidence>
<feature type="region of interest" description="Disordered" evidence="1">
    <location>
        <begin position="44"/>
        <end position="65"/>
    </location>
</feature>
<name>A0A183BEB4_9TREM</name>
<evidence type="ECO:0000313" key="4">
    <source>
        <dbReference type="WBParaSite" id="ECPE_0001759401-mRNA-1"/>
    </source>
</evidence>
<evidence type="ECO:0000313" key="2">
    <source>
        <dbReference type="EMBL" id="VDP94849.1"/>
    </source>
</evidence>
<dbReference type="WBParaSite" id="ECPE_0001759401-mRNA-1">
    <property type="protein sequence ID" value="ECPE_0001759401-mRNA-1"/>
    <property type="gene ID" value="ECPE_0001759401"/>
</dbReference>
<gene>
    <name evidence="2" type="ORF">ECPE_LOCUS17549</name>
</gene>
<reference evidence="4" key="1">
    <citation type="submission" date="2016-06" db="UniProtKB">
        <authorList>
            <consortium name="WormBaseParasite"/>
        </authorList>
    </citation>
    <scope>IDENTIFICATION</scope>
</reference>
<feature type="compositionally biased region" description="Basic and acidic residues" evidence="1">
    <location>
        <begin position="53"/>
        <end position="65"/>
    </location>
</feature>
<dbReference type="AlphaFoldDB" id="A0A183BEB4"/>
<dbReference type="EMBL" id="UZAN01069966">
    <property type="protein sequence ID" value="VDP94849.1"/>
    <property type="molecule type" value="Genomic_DNA"/>
</dbReference>
<organism evidence="4">
    <name type="scientific">Echinostoma caproni</name>
    <dbReference type="NCBI Taxonomy" id="27848"/>
    <lineage>
        <taxon>Eukaryota</taxon>
        <taxon>Metazoa</taxon>
        <taxon>Spiralia</taxon>
        <taxon>Lophotrochozoa</taxon>
        <taxon>Platyhelminthes</taxon>
        <taxon>Trematoda</taxon>
        <taxon>Digenea</taxon>
        <taxon>Plagiorchiida</taxon>
        <taxon>Echinostomata</taxon>
        <taxon>Echinostomatoidea</taxon>
        <taxon>Echinostomatidae</taxon>
        <taxon>Echinostoma</taxon>
    </lineage>
</organism>
<proteinExistence type="predicted"/>
<accession>A0A183BEB4</accession>
<evidence type="ECO:0000256" key="1">
    <source>
        <dbReference type="SAM" id="MobiDB-lite"/>
    </source>
</evidence>
<sequence length="78" mass="8893">MYRSRSSSTDPSSELDQCIDIKWVEEMDDATCPIYRQGIYQTMPRPAGAKKARGSEQKPLAEETGNRFHALIVRCEKN</sequence>
<protein>
    <submittedName>
        <fullName evidence="4">Transposase</fullName>
    </submittedName>
</protein>
<keyword evidence="3" id="KW-1185">Reference proteome</keyword>